<feature type="transmembrane region" description="Helical" evidence="1">
    <location>
        <begin position="26"/>
        <end position="46"/>
    </location>
</feature>
<evidence type="ECO:0000256" key="1">
    <source>
        <dbReference type="SAM" id="Phobius"/>
    </source>
</evidence>
<sequence length="160" mass="17692">MTDDELRILADRLADEYTRLLDHTRAVTTLLGLLPMLYGVLTWIFSDALWGSSPVYRTALMVPFAPESWGTVFVTLGLLTIVLAHTNRHRGLTVVSLLTALVLGMFMVAFAWEGYASQTLSALPPAVVYGIFALLFMNRARLAWTSWRADRGCALRGVGS</sequence>
<comment type="caution">
    <text evidence="2">The sequence shown here is derived from an EMBL/GenBank/DDBJ whole genome shotgun (WGS) entry which is preliminary data.</text>
</comment>
<feature type="transmembrane region" description="Helical" evidence="1">
    <location>
        <begin position="66"/>
        <end position="84"/>
    </location>
</feature>
<organism evidence="2 3">
    <name type="scientific">Mycolicibacterium goodii</name>
    <name type="common">Mycobacterium goodii</name>
    <dbReference type="NCBI Taxonomy" id="134601"/>
    <lineage>
        <taxon>Bacteria</taxon>
        <taxon>Bacillati</taxon>
        <taxon>Actinomycetota</taxon>
        <taxon>Actinomycetes</taxon>
        <taxon>Mycobacteriales</taxon>
        <taxon>Mycobacteriaceae</taxon>
        <taxon>Mycolicibacterium</taxon>
    </lineage>
</organism>
<accession>A0ABS6HS16</accession>
<name>A0ABS6HS16_MYCGD</name>
<evidence type="ECO:0000313" key="2">
    <source>
        <dbReference type="EMBL" id="MBU8824123.1"/>
    </source>
</evidence>
<reference evidence="2 3" key="1">
    <citation type="submission" date="2021-05" db="EMBL/GenBank/DDBJ databases">
        <title>Draft Genome Sequences of Clinical Respiratory Isolates of Mycobacterium goodii Recovered in Ireland.</title>
        <authorList>
            <person name="Flanagan P.R."/>
            <person name="Mok S."/>
            <person name="Roycroft E."/>
            <person name="Rogers T.R."/>
            <person name="Fitzgibbon M."/>
        </authorList>
    </citation>
    <scope>NUCLEOTIDE SEQUENCE [LARGE SCALE GENOMIC DNA]</scope>
    <source>
        <strain evidence="2 3">14IE55</strain>
    </source>
</reference>
<dbReference type="Proteomes" id="UP000696413">
    <property type="component" value="Unassembled WGS sequence"/>
</dbReference>
<keyword evidence="1" id="KW-0812">Transmembrane</keyword>
<gene>
    <name evidence="2" type="ORF">KL859_14755</name>
</gene>
<feature type="transmembrane region" description="Helical" evidence="1">
    <location>
        <begin position="118"/>
        <end position="138"/>
    </location>
</feature>
<dbReference type="RefSeq" id="WP_214394974.1">
    <property type="nucleotide sequence ID" value="NZ_JAHBOL010000014.1"/>
</dbReference>
<protein>
    <recommendedName>
        <fullName evidence="4">Transmembrane protein</fullName>
    </recommendedName>
</protein>
<feature type="transmembrane region" description="Helical" evidence="1">
    <location>
        <begin position="91"/>
        <end position="112"/>
    </location>
</feature>
<proteinExistence type="predicted"/>
<evidence type="ECO:0000313" key="3">
    <source>
        <dbReference type="Proteomes" id="UP000696413"/>
    </source>
</evidence>
<keyword evidence="1" id="KW-0472">Membrane</keyword>
<keyword evidence="1" id="KW-1133">Transmembrane helix</keyword>
<evidence type="ECO:0008006" key="4">
    <source>
        <dbReference type="Google" id="ProtNLM"/>
    </source>
</evidence>
<keyword evidence="3" id="KW-1185">Reference proteome</keyword>
<dbReference type="EMBL" id="JAHBOM010000010">
    <property type="protein sequence ID" value="MBU8824123.1"/>
    <property type="molecule type" value="Genomic_DNA"/>
</dbReference>